<dbReference type="EMBL" id="MU150260">
    <property type="protein sequence ID" value="KAF9463640.1"/>
    <property type="molecule type" value="Genomic_DNA"/>
</dbReference>
<evidence type="ECO:0000313" key="2">
    <source>
        <dbReference type="EMBL" id="KAF9463640.1"/>
    </source>
</evidence>
<comment type="caution">
    <text evidence="2">The sequence shown here is derived from an EMBL/GenBank/DDBJ whole genome shotgun (WGS) entry which is preliminary data.</text>
</comment>
<protein>
    <submittedName>
        <fullName evidence="2">Uncharacterized protein</fullName>
    </submittedName>
</protein>
<evidence type="ECO:0000313" key="3">
    <source>
        <dbReference type="Proteomes" id="UP000807353"/>
    </source>
</evidence>
<accession>A0A9P5Y9K9</accession>
<feature type="coiled-coil region" evidence="1">
    <location>
        <begin position="75"/>
        <end position="102"/>
    </location>
</feature>
<proteinExistence type="predicted"/>
<reference evidence="2" key="1">
    <citation type="submission" date="2020-11" db="EMBL/GenBank/DDBJ databases">
        <authorList>
            <consortium name="DOE Joint Genome Institute"/>
            <person name="Ahrendt S."/>
            <person name="Riley R."/>
            <person name="Andreopoulos W."/>
            <person name="Labutti K."/>
            <person name="Pangilinan J."/>
            <person name="Ruiz-Duenas F.J."/>
            <person name="Barrasa J.M."/>
            <person name="Sanchez-Garcia M."/>
            <person name="Camarero S."/>
            <person name="Miyauchi S."/>
            <person name="Serrano A."/>
            <person name="Linde D."/>
            <person name="Babiker R."/>
            <person name="Drula E."/>
            <person name="Ayuso-Fernandez I."/>
            <person name="Pacheco R."/>
            <person name="Padilla G."/>
            <person name="Ferreira P."/>
            <person name="Barriuso J."/>
            <person name="Kellner H."/>
            <person name="Castanera R."/>
            <person name="Alfaro M."/>
            <person name="Ramirez L."/>
            <person name="Pisabarro A.G."/>
            <person name="Kuo A."/>
            <person name="Tritt A."/>
            <person name="Lipzen A."/>
            <person name="He G."/>
            <person name="Yan M."/>
            <person name="Ng V."/>
            <person name="Cullen D."/>
            <person name="Martin F."/>
            <person name="Rosso M.-N."/>
            <person name="Henrissat B."/>
            <person name="Hibbett D."/>
            <person name="Martinez A.T."/>
            <person name="Grigoriev I.V."/>
        </authorList>
    </citation>
    <scope>NUCLEOTIDE SEQUENCE</scope>
    <source>
        <strain evidence="2">CBS 247.69</strain>
    </source>
</reference>
<feature type="coiled-coil region" evidence="1">
    <location>
        <begin position="22"/>
        <end position="49"/>
    </location>
</feature>
<gene>
    <name evidence="2" type="ORF">BDZ94DRAFT_594234</name>
</gene>
<dbReference type="AlphaFoldDB" id="A0A9P5Y9K9"/>
<keyword evidence="1" id="KW-0175">Coiled coil</keyword>
<evidence type="ECO:0000256" key="1">
    <source>
        <dbReference type="SAM" id="Coils"/>
    </source>
</evidence>
<organism evidence="2 3">
    <name type="scientific">Collybia nuda</name>
    <dbReference type="NCBI Taxonomy" id="64659"/>
    <lineage>
        <taxon>Eukaryota</taxon>
        <taxon>Fungi</taxon>
        <taxon>Dikarya</taxon>
        <taxon>Basidiomycota</taxon>
        <taxon>Agaricomycotina</taxon>
        <taxon>Agaricomycetes</taxon>
        <taxon>Agaricomycetidae</taxon>
        <taxon>Agaricales</taxon>
        <taxon>Tricholomatineae</taxon>
        <taxon>Clitocybaceae</taxon>
        <taxon>Collybia</taxon>
    </lineage>
</organism>
<sequence>MESLREDPELAAEMVGLMGRELRIARKKTEELERELTAERKRVSTLEASYTTEKERAEAAEYTRDIFKLNMEKFGKQSKRLLRELEHNKKEIKKEREEFVLGSSSDGGLDRKILTKSS</sequence>
<name>A0A9P5Y9K9_9AGAR</name>
<dbReference type="Proteomes" id="UP000807353">
    <property type="component" value="Unassembled WGS sequence"/>
</dbReference>
<keyword evidence="3" id="KW-1185">Reference proteome</keyword>